<evidence type="ECO:0000256" key="1">
    <source>
        <dbReference type="ARBA" id="ARBA00012502"/>
    </source>
</evidence>
<dbReference type="OrthoDB" id="336560at2157"/>
<keyword evidence="2 5" id="KW-0560">Oxidoreductase</keyword>
<proteinExistence type="predicted"/>
<dbReference type="STRING" id="268739.Nmlp_1497"/>
<dbReference type="SUPFAM" id="SSF55068">
    <property type="entry name" value="Peptide methionine sulfoxide reductase"/>
    <property type="match status" value="1"/>
</dbReference>
<evidence type="ECO:0000313" key="5">
    <source>
        <dbReference type="EMBL" id="CCQ35699.1"/>
    </source>
</evidence>
<protein>
    <recommendedName>
        <fullName evidence="1">peptide-methionine (S)-S-oxide reductase</fullName>
        <ecNumber evidence="1">1.8.4.11</ecNumber>
    </recommendedName>
</protein>
<evidence type="ECO:0000256" key="2">
    <source>
        <dbReference type="ARBA" id="ARBA00023002"/>
    </source>
</evidence>
<dbReference type="InterPro" id="IPR036509">
    <property type="entry name" value="Met_Sox_Rdtase_MsrA_sf"/>
</dbReference>
<name>M1XNX7_NATM8</name>
<dbReference type="InterPro" id="IPR002569">
    <property type="entry name" value="Met_Sox_Rdtase_MsrA_dom"/>
</dbReference>
<dbReference type="KEGG" id="nmo:Nmlp_1497"/>
<evidence type="ECO:0000256" key="3">
    <source>
        <dbReference type="SAM" id="MobiDB-lite"/>
    </source>
</evidence>
<reference evidence="5 6" key="1">
    <citation type="journal article" date="2013" name="Genome Announc.">
        <title>Genome of the haloarchaeon Natronomonas moolapensis, a neutrophilic member of a previously haloalkaliphilic genus.</title>
        <authorList>
            <person name="Dyall-Smith M.L."/>
            <person name="Pfeiffer F."/>
            <person name="Oberwinkler T."/>
            <person name="Klee K."/>
            <person name="Rampp M."/>
            <person name="Palm P."/>
            <person name="Gross K."/>
            <person name="Schuster S.C."/>
            <person name="Oesterhelt D."/>
        </authorList>
    </citation>
    <scope>NUCLEOTIDE SEQUENCE [LARGE SCALE GENOMIC DNA]</scope>
    <source>
        <strain evidence="6">DSM 18674 / JCM 14361 / 8.8.11</strain>
    </source>
</reference>
<dbReference type="EMBL" id="HF582854">
    <property type="protein sequence ID" value="CCQ35699.1"/>
    <property type="molecule type" value="Genomic_DNA"/>
</dbReference>
<dbReference type="EC" id="1.8.4.11" evidence="1"/>
<dbReference type="PANTHER" id="PTHR43774">
    <property type="entry name" value="PEPTIDE METHIONINE SULFOXIDE REDUCTASE"/>
    <property type="match status" value="1"/>
</dbReference>
<dbReference type="Pfam" id="PF01625">
    <property type="entry name" value="PMSR"/>
    <property type="match status" value="1"/>
</dbReference>
<evidence type="ECO:0000259" key="4">
    <source>
        <dbReference type="Pfam" id="PF01625"/>
    </source>
</evidence>
<evidence type="ECO:0000313" key="6">
    <source>
        <dbReference type="Proteomes" id="UP000011867"/>
    </source>
</evidence>
<dbReference type="eggNOG" id="arCOG02816">
    <property type="taxonomic scope" value="Archaea"/>
</dbReference>
<organism evidence="5 6">
    <name type="scientific">Natronomonas moolapensis (strain DSM 18674 / CECT 7526 / JCM 14361 / 8.8.11)</name>
    <dbReference type="NCBI Taxonomy" id="268739"/>
    <lineage>
        <taxon>Archaea</taxon>
        <taxon>Methanobacteriati</taxon>
        <taxon>Methanobacteriota</taxon>
        <taxon>Stenosarchaea group</taxon>
        <taxon>Halobacteria</taxon>
        <taxon>Halobacteriales</taxon>
        <taxon>Natronomonadaceae</taxon>
        <taxon>Natronomonas</taxon>
    </lineage>
</organism>
<dbReference type="Gene3D" id="3.30.1060.10">
    <property type="entry name" value="Peptide methionine sulphoxide reductase MsrA"/>
    <property type="match status" value="1"/>
</dbReference>
<dbReference type="HOGENOM" id="CLU_031040_6_0_2"/>
<accession>M1XNX7</accession>
<dbReference type="PANTHER" id="PTHR43774:SF1">
    <property type="entry name" value="PEPTIDE METHIONINE SULFOXIDE REDUCTASE MSRA 2"/>
    <property type="match status" value="1"/>
</dbReference>
<gene>
    <name evidence="5" type="primary">msrA2</name>
    <name evidence="5" type="ordered locus">Nmlp_1497</name>
</gene>
<dbReference type="AlphaFoldDB" id="M1XNX7"/>
<feature type="region of interest" description="Disordered" evidence="3">
    <location>
        <begin position="186"/>
        <end position="210"/>
    </location>
</feature>
<feature type="domain" description="Peptide methionine sulphoxide reductase MsrA" evidence="4">
    <location>
        <begin position="23"/>
        <end position="157"/>
    </location>
</feature>
<sequence length="210" mass="23440">MPSTPRTIVEYDRAAPTREATETATFGLGCFWGPDARFGAMDGVVRTRVGYAGGTESNPTYHALGDHTEVVQVDYDPTRFDYRSLLAAAFAAHDPYRQPTKRQYHHIVFPGTDRQRATLEAYLDREGYDSEDVTTRIEALSAFHPAESYHQKYTLRTDRTLLESFEAAEYDDEAIRESPAAAKLNADRAGREVAPVPELGIGTAPRHGRE</sequence>
<dbReference type="RefSeq" id="WP_015408542.1">
    <property type="nucleotide sequence ID" value="NC_020388.1"/>
</dbReference>
<dbReference type="Proteomes" id="UP000011867">
    <property type="component" value="Chromosome"/>
</dbReference>
<dbReference type="GO" id="GO:0008113">
    <property type="term" value="F:peptide-methionine (S)-S-oxide reductase activity"/>
    <property type="evidence" value="ECO:0007669"/>
    <property type="project" value="UniProtKB-EC"/>
</dbReference>
<keyword evidence="6" id="KW-1185">Reference proteome</keyword>
<dbReference type="GeneID" id="14650739"/>